<evidence type="ECO:0000256" key="2">
    <source>
        <dbReference type="SAM" id="Phobius"/>
    </source>
</evidence>
<evidence type="ECO:0000313" key="4">
    <source>
        <dbReference type="Proteomes" id="UP001056837"/>
    </source>
</evidence>
<gene>
    <name evidence="3" type="ORF">HER15_11965</name>
</gene>
<dbReference type="AlphaFoldDB" id="A0AAE9MKU5"/>
<feature type="transmembrane region" description="Helical" evidence="2">
    <location>
        <begin position="71"/>
        <end position="90"/>
    </location>
</feature>
<feature type="compositionally biased region" description="Basic and acidic residues" evidence="1">
    <location>
        <begin position="222"/>
        <end position="236"/>
    </location>
</feature>
<proteinExistence type="predicted"/>
<dbReference type="RefSeq" id="WP_253679570.1">
    <property type="nucleotide sequence ID" value="NZ_CP050861.1"/>
</dbReference>
<accession>A0AAE9MKU5</accession>
<evidence type="ECO:0000313" key="3">
    <source>
        <dbReference type="EMBL" id="UTD13952.1"/>
    </source>
</evidence>
<dbReference type="Proteomes" id="UP001056837">
    <property type="component" value="Chromosome"/>
</dbReference>
<organism evidence="3 4">
    <name type="scientific">Tenacibaculum mesophilum</name>
    <dbReference type="NCBI Taxonomy" id="104268"/>
    <lineage>
        <taxon>Bacteria</taxon>
        <taxon>Pseudomonadati</taxon>
        <taxon>Bacteroidota</taxon>
        <taxon>Flavobacteriia</taxon>
        <taxon>Flavobacteriales</taxon>
        <taxon>Flavobacteriaceae</taxon>
        <taxon>Tenacibaculum</taxon>
    </lineage>
</organism>
<sequence>MSKHHQPFKILTQPTLVNVEDVYPKKGVLVKEATDKFYKVNQMGLPKVYGFFGLLGIFCGIWLLNSNDIDIYYGPFSVLMILVGSFLFIYRLTVKSKHKELVLDRLNGMVSYPDFFYSKPLQGKFSELKAVISISGDIDGAPGDEKLKFVNTFKPRKIDILRTISYDDPYQEWSLYVWYMDKNRPLPPGTAFDPYRQQDFERRKALGFPRPLYKSTIPTPEFTKEQQAERRRIAGW</sequence>
<protein>
    <submittedName>
        <fullName evidence="3">Uncharacterized protein</fullName>
    </submittedName>
</protein>
<dbReference type="EMBL" id="CP050861">
    <property type="protein sequence ID" value="UTD13952.1"/>
    <property type="molecule type" value="Genomic_DNA"/>
</dbReference>
<evidence type="ECO:0000256" key="1">
    <source>
        <dbReference type="SAM" id="MobiDB-lite"/>
    </source>
</evidence>
<keyword evidence="2" id="KW-0472">Membrane</keyword>
<feature type="region of interest" description="Disordered" evidence="1">
    <location>
        <begin position="216"/>
        <end position="236"/>
    </location>
</feature>
<keyword evidence="2" id="KW-0812">Transmembrane</keyword>
<reference evidence="3" key="1">
    <citation type="submission" date="2020-04" db="EMBL/GenBank/DDBJ databases">
        <title>Tenacibaculum mesophilum bac2.</title>
        <authorList>
            <person name="Li M."/>
        </authorList>
    </citation>
    <scope>NUCLEOTIDE SEQUENCE</scope>
    <source>
        <strain evidence="3">Bac2</strain>
    </source>
</reference>
<name>A0AAE9MKU5_9FLAO</name>
<keyword evidence="2" id="KW-1133">Transmembrane helix</keyword>
<feature type="transmembrane region" description="Helical" evidence="2">
    <location>
        <begin position="48"/>
        <end position="65"/>
    </location>
</feature>